<reference evidence="1" key="1">
    <citation type="submission" date="2020-09" db="EMBL/GenBank/DDBJ databases">
        <title>First Report of a novel Colistin-Resistant species of Enterobacter cloacae complex Producing MCR-5 isolated from hospital sewage water.</title>
        <authorList>
            <person name="Zhou K."/>
        </authorList>
    </citation>
    <scope>NUCLEOTIDE SEQUENCE [LARGE SCALE GENOMIC DNA]</scope>
    <source>
        <strain evidence="1">HSW1412</strain>
    </source>
</reference>
<organism evidence="1">
    <name type="scientific">Enterobacter mori</name>
    <dbReference type="NCBI Taxonomy" id="539813"/>
    <lineage>
        <taxon>Bacteria</taxon>
        <taxon>Pseudomonadati</taxon>
        <taxon>Pseudomonadota</taxon>
        <taxon>Gammaproteobacteria</taxon>
        <taxon>Enterobacterales</taxon>
        <taxon>Enterobacteriaceae</taxon>
        <taxon>Enterobacter</taxon>
    </lineage>
</organism>
<evidence type="ECO:0000313" key="1">
    <source>
        <dbReference type="EMBL" id="QPJ99859.1"/>
    </source>
</evidence>
<evidence type="ECO:0008006" key="2">
    <source>
        <dbReference type="Google" id="ProtNLM"/>
    </source>
</evidence>
<name>A0A7T0H054_9ENTR</name>
<dbReference type="AlphaFoldDB" id="A0A7T0H054"/>
<accession>A0A7T0H054</accession>
<protein>
    <recommendedName>
        <fullName evidence="2">TIGR02270 family protein</fullName>
    </recommendedName>
</protein>
<dbReference type="EMBL" id="CP061801">
    <property type="protein sequence ID" value="QPJ99859.1"/>
    <property type="molecule type" value="Genomic_DNA"/>
</dbReference>
<sequence length="406" mass="45532">MLVRRVQPVLAEQYADMLAQNYRMRGTLLSSHSHTFRDLIQFDRRILKCLKGMTSLKEQSSVYLQGQLQEPLSAGELFSIALFAASTDDEFLLSGCLGLTQALPRLQPVLFSVAGWMPAQSTLWPLMLSLPACRAYVAAIRSNLTASMMFSQQEVLTLIEQGRSVDYLLHFLCRSASPLFVPALETVFSSGRDELILQGCRAVLCSHPLTDKYTGMAVRHLLLLARSEKDDIRFCAVRSLTTHQAGLLRSELSDLSEPRLRIQAMGWSGLAEYIPSLLAYFDTPEYARLSALSVIAITGSLPERDGWLHKRDDDVYLPVSSASADIPVRDPEQGVGWPERAAFEDWWRTQEGNFTHDTSYLCGQLTSPEGLNRVLRQGYLNLRPLALMRMGIFPEQATLPAEDLDW</sequence>
<proteinExistence type="predicted"/>
<gene>
    <name evidence="1" type="ORF">IDM36_18565</name>
</gene>